<evidence type="ECO:0000313" key="6">
    <source>
        <dbReference type="EMBL" id="CUO81373.1"/>
    </source>
</evidence>
<dbReference type="EMBL" id="CYZH01000017">
    <property type="protein sequence ID" value="CUO81373.1"/>
    <property type="molecule type" value="Genomic_DNA"/>
</dbReference>
<dbReference type="Gene3D" id="3.40.30.10">
    <property type="entry name" value="Glutaredoxin"/>
    <property type="match status" value="1"/>
</dbReference>
<dbReference type="GO" id="GO:0017004">
    <property type="term" value="P:cytochrome complex assembly"/>
    <property type="evidence" value="ECO:0007669"/>
    <property type="project" value="UniProtKB-KW"/>
</dbReference>
<reference evidence="6 7" key="1">
    <citation type="submission" date="2015-09" db="EMBL/GenBank/DDBJ databases">
        <authorList>
            <consortium name="Pathogen Informatics"/>
        </authorList>
    </citation>
    <scope>NUCLEOTIDE SEQUENCE [LARGE SCALE GENOMIC DNA]</scope>
    <source>
        <strain evidence="6 7">2789STDY5608840</strain>
    </source>
</reference>
<dbReference type="InterPro" id="IPR000866">
    <property type="entry name" value="AhpC/TSA"/>
</dbReference>
<gene>
    <name evidence="6" type="primary">resA_4</name>
    <name evidence="6" type="ORF">ERS852397_02856</name>
</gene>
<dbReference type="Proteomes" id="UP000095517">
    <property type="component" value="Unassembled WGS sequence"/>
</dbReference>
<dbReference type="GO" id="GO:0016491">
    <property type="term" value="F:oxidoreductase activity"/>
    <property type="evidence" value="ECO:0007669"/>
    <property type="project" value="InterPro"/>
</dbReference>
<comment type="subcellular location">
    <subcellularLocation>
        <location evidence="1">Cell envelope</location>
    </subcellularLocation>
</comment>
<keyword evidence="4" id="KW-0676">Redox-active center</keyword>
<evidence type="ECO:0000313" key="7">
    <source>
        <dbReference type="Proteomes" id="UP000095517"/>
    </source>
</evidence>
<name>A0A174I2E6_9BACE</name>
<keyword evidence="3" id="KW-1015">Disulfide bond</keyword>
<dbReference type="InterPro" id="IPR025380">
    <property type="entry name" value="DUF4369"/>
</dbReference>
<keyword evidence="2" id="KW-0201">Cytochrome c-type biogenesis</keyword>
<dbReference type="InterPro" id="IPR017937">
    <property type="entry name" value="Thioredoxin_CS"/>
</dbReference>
<dbReference type="AlphaFoldDB" id="A0A174I2E6"/>
<sequence>MTIVGIEYECELFFGINLFRMRNRIMILCTFCAIAIFSSAQEKFSIRGIADEELNNQLLYLCLMGDGEQAKEVVLDSTTVEKGKFSFSGVHQMPDIAIIKDIDGETYPLIFEKGEISVNIAANKRGGTPLNDSLNIALNRMQLIMDNMLKTSDSIYKLMTGMKSEEFADKMVNDTAFRARYDKIEKNFLAQVDSVSHCIKDYKNSIVGVYLFSVGGMMMPFDDMKILMKEASPLFSQNNLVRNIVEKKNQAELRMKAELENKMTPEQREEQKKRQEMDAKIKIGERFPDAKVKDNAGNMKLLSDYVGKGKYVLIDFWASWCGPCRHEMPNVKAAYEKYASKGFEVISISTDRKLKPWRATVEELGMNWVQLLDVDASDIYGIYAIPRTFLVDPTGIVIDKNLRGEKLEEALSKLFE</sequence>
<feature type="domain" description="Thioredoxin" evidence="5">
    <location>
        <begin position="281"/>
        <end position="416"/>
    </location>
</feature>
<dbReference type="InterPro" id="IPR050553">
    <property type="entry name" value="Thioredoxin_ResA/DsbE_sf"/>
</dbReference>
<dbReference type="InterPro" id="IPR013766">
    <property type="entry name" value="Thioredoxin_domain"/>
</dbReference>
<evidence type="ECO:0000259" key="5">
    <source>
        <dbReference type="PROSITE" id="PS51352"/>
    </source>
</evidence>
<organism evidence="6 7">
    <name type="scientific">Bacteroides finegoldii</name>
    <dbReference type="NCBI Taxonomy" id="338188"/>
    <lineage>
        <taxon>Bacteria</taxon>
        <taxon>Pseudomonadati</taxon>
        <taxon>Bacteroidota</taxon>
        <taxon>Bacteroidia</taxon>
        <taxon>Bacteroidales</taxon>
        <taxon>Bacteroidaceae</taxon>
        <taxon>Bacteroides</taxon>
    </lineage>
</organism>
<dbReference type="Pfam" id="PF00578">
    <property type="entry name" value="AhpC-TSA"/>
    <property type="match status" value="1"/>
</dbReference>
<evidence type="ECO:0000256" key="2">
    <source>
        <dbReference type="ARBA" id="ARBA00022748"/>
    </source>
</evidence>
<dbReference type="PROSITE" id="PS51352">
    <property type="entry name" value="THIOREDOXIN_2"/>
    <property type="match status" value="1"/>
</dbReference>
<dbReference type="InterPro" id="IPR036249">
    <property type="entry name" value="Thioredoxin-like_sf"/>
</dbReference>
<dbReference type="PROSITE" id="PS00194">
    <property type="entry name" value="THIOREDOXIN_1"/>
    <property type="match status" value="1"/>
</dbReference>
<dbReference type="GO" id="GO:0016209">
    <property type="term" value="F:antioxidant activity"/>
    <property type="evidence" value="ECO:0007669"/>
    <property type="project" value="InterPro"/>
</dbReference>
<dbReference type="Pfam" id="PF14289">
    <property type="entry name" value="DUF4369"/>
    <property type="match status" value="1"/>
</dbReference>
<accession>A0A174I2E6</accession>
<dbReference type="GO" id="GO:0030313">
    <property type="term" value="C:cell envelope"/>
    <property type="evidence" value="ECO:0007669"/>
    <property type="project" value="UniProtKB-SubCell"/>
</dbReference>
<dbReference type="PANTHER" id="PTHR42852:SF6">
    <property type="entry name" value="THIOL:DISULFIDE INTERCHANGE PROTEIN DSBE"/>
    <property type="match status" value="1"/>
</dbReference>
<proteinExistence type="predicted"/>
<dbReference type="PANTHER" id="PTHR42852">
    <property type="entry name" value="THIOL:DISULFIDE INTERCHANGE PROTEIN DSBE"/>
    <property type="match status" value="1"/>
</dbReference>
<dbReference type="CDD" id="cd02966">
    <property type="entry name" value="TlpA_like_family"/>
    <property type="match status" value="1"/>
</dbReference>
<dbReference type="STRING" id="338188.ERS852397_02856"/>
<evidence type="ECO:0000256" key="1">
    <source>
        <dbReference type="ARBA" id="ARBA00004196"/>
    </source>
</evidence>
<dbReference type="SUPFAM" id="SSF52833">
    <property type="entry name" value="Thioredoxin-like"/>
    <property type="match status" value="1"/>
</dbReference>
<protein>
    <submittedName>
        <fullName evidence="6">Peroxiredoxin</fullName>
    </submittedName>
</protein>
<evidence type="ECO:0000256" key="3">
    <source>
        <dbReference type="ARBA" id="ARBA00023157"/>
    </source>
</evidence>
<evidence type="ECO:0000256" key="4">
    <source>
        <dbReference type="ARBA" id="ARBA00023284"/>
    </source>
</evidence>